<protein>
    <submittedName>
        <fullName evidence="2">Uncharacterized protein</fullName>
    </submittedName>
</protein>
<name>A0ABQ7R5J5_PLUXY</name>
<feature type="compositionally biased region" description="Pro residues" evidence="1">
    <location>
        <begin position="303"/>
        <end position="314"/>
    </location>
</feature>
<proteinExistence type="predicted"/>
<feature type="compositionally biased region" description="Polar residues" evidence="1">
    <location>
        <begin position="461"/>
        <end position="497"/>
    </location>
</feature>
<sequence length="745" mass="83537">MFFFFSVPHAATLKTIYLLFFVIESLRLFEILCKCENKMSEPELTAIFKLQFYRKQKNWVFNRKGDTRKKDAKKEKGEPRKGYRDRSRALNQTYTVSEAPSNLNEAFLETGPNAPGEDTADKKKIDPHQVPDTPWPEDKPADQSDVNINNNYTGDNKYPNLNLTQKLHETKESHTESLTLSKASISLNKLRHFDMEESAQDNKDSAEMAGDLAETCPIFGPIVQSLWVQYEASKGEHVKGWPMESEVWTNAEHSAMDYEDSDLGQPCGDSQDVTDGVDPLSYLDIPFLPPGLPLPPSMTFPPPGFMMHPPPAPRTQPHQDPRSQSHYDQPLSKKGENVKADFESTYNQAAVTYNQAQFIENQAQIPSSREYDTFMNYQRQSMTYNQARDLMIQQARLCPDKTTYDPAHVSYQNSTQQTFNNYTQDRRTSNQPLNSLNDNQAINKFNDTPWSPSKPNPAVNKPSQIPRSVSKTSLHSNLPSKSQTTLNSSPGVSATKSNASVMTVNPQDTMLGRRVSQAGTDWAAGVMDGVAVKVPGSKPVVNRELLKQHLDRLRLQDCFDRVADVAPDFAHKPSPNCPAYPHSTEAIYPPTIAYTRTSEYAQAPTTEYTRTSEYAQPSTIEYAKTSEYALPPLHESVSSTSVDSEEFMAGARQAAHSSEIELCDRVSTDPRDVVMHRPPSMQQYYDRQTPSFDELPTRDVGPTSPPTFGKHDLFLAGSFRDAAAFDGSAGRGRGRLLRAGGKWRA</sequence>
<evidence type="ECO:0000256" key="1">
    <source>
        <dbReference type="SAM" id="MobiDB-lite"/>
    </source>
</evidence>
<evidence type="ECO:0000313" key="3">
    <source>
        <dbReference type="Proteomes" id="UP000823941"/>
    </source>
</evidence>
<organism evidence="2 3">
    <name type="scientific">Plutella xylostella</name>
    <name type="common">Diamondback moth</name>
    <name type="synonym">Plutella maculipennis</name>
    <dbReference type="NCBI Taxonomy" id="51655"/>
    <lineage>
        <taxon>Eukaryota</taxon>
        <taxon>Metazoa</taxon>
        <taxon>Ecdysozoa</taxon>
        <taxon>Arthropoda</taxon>
        <taxon>Hexapoda</taxon>
        <taxon>Insecta</taxon>
        <taxon>Pterygota</taxon>
        <taxon>Neoptera</taxon>
        <taxon>Endopterygota</taxon>
        <taxon>Lepidoptera</taxon>
        <taxon>Glossata</taxon>
        <taxon>Ditrysia</taxon>
        <taxon>Yponomeutoidea</taxon>
        <taxon>Plutellidae</taxon>
        <taxon>Plutella</taxon>
    </lineage>
</organism>
<feature type="compositionally biased region" description="Polar residues" evidence="1">
    <location>
        <begin position="144"/>
        <end position="157"/>
    </location>
</feature>
<feature type="region of interest" description="Disordered" evidence="1">
    <location>
        <begin position="303"/>
        <end position="333"/>
    </location>
</feature>
<accession>A0ABQ7R5J5</accession>
<comment type="caution">
    <text evidence="2">The sequence shown here is derived from an EMBL/GenBank/DDBJ whole genome shotgun (WGS) entry which is preliminary data.</text>
</comment>
<keyword evidence="3" id="KW-1185">Reference proteome</keyword>
<reference evidence="2 3" key="1">
    <citation type="submission" date="2021-06" db="EMBL/GenBank/DDBJ databases">
        <title>A haploid diamondback moth (Plutella xylostella L.) genome assembly resolves 31 chromosomes and identifies a diamide resistance mutation.</title>
        <authorList>
            <person name="Ward C.M."/>
            <person name="Perry K.D."/>
            <person name="Baker G."/>
            <person name="Powis K."/>
            <person name="Heckel D.G."/>
            <person name="Baxter S.W."/>
        </authorList>
    </citation>
    <scope>NUCLEOTIDE SEQUENCE [LARGE SCALE GENOMIC DNA]</scope>
    <source>
        <strain evidence="2 3">LV</strain>
        <tissue evidence="2">Single pupa</tissue>
    </source>
</reference>
<dbReference type="Proteomes" id="UP000823941">
    <property type="component" value="Chromosome 2"/>
</dbReference>
<feature type="compositionally biased region" description="Polar residues" evidence="1">
    <location>
        <begin position="425"/>
        <end position="453"/>
    </location>
</feature>
<feature type="compositionally biased region" description="Basic and acidic residues" evidence="1">
    <location>
        <begin position="317"/>
        <end position="333"/>
    </location>
</feature>
<gene>
    <name evidence="2" type="ORF">JYU34_000863</name>
</gene>
<feature type="compositionally biased region" description="Basic and acidic residues" evidence="1">
    <location>
        <begin position="119"/>
        <end position="129"/>
    </location>
</feature>
<evidence type="ECO:0000313" key="2">
    <source>
        <dbReference type="EMBL" id="KAG7312565.1"/>
    </source>
</evidence>
<feature type="region of interest" description="Disordered" evidence="1">
    <location>
        <begin position="101"/>
        <end position="157"/>
    </location>
</feature>
<feature type="region of interest" description="Disordered" evidence="1">
    <location>
        <begin position="64"/>
        <end position="88"/>
    </location>
</feature>
<feature type="region of interest" description="Disordered" evidence="1">
    <location>
        <begin position="425"/>
        <end position="497"/>
    </location>
</feature>
<dbReference type="EMBL" id="JAHIBW010000002">
    <property type="protein sequence ID" value="KAG7312565.1"/>
    <property type="molecule type" value="Genomic_DNA"/>
</dbReference>